<keyword evidence="3" id="KW-1185">Reference proteome</keyword>
<name>A0A4Q0MF33_9HYPH</name>
<accession>A0A4Q0MF33</accession>
<evidence type="ECO:0000313" key="2">
    <source>
        <dbReference type="EMBL" id="RXF72077.1"/>
    </source>
</evidence>
<protein>
    <recommendedName>
        <fullName evidence="1">DUF7694 domain-containing protein</fullName>
    </recommendedName>
</protein>
<organism evidence="2 3">
    <name type="scientific">Hansschlegelia zhihuaiae</name>
    <dbReference type="NCBI Taxonomy" id="405005"/>
    <lineage>
        <taxon>Bacteria</taxon>
        <taxon>Pseudomonadati</taxon>
        <taxon>Pseudomonadota</taxon>
        <taxon>Alphaproteobacteria</taxon>
        <taxon>Hyphomicrobiales</taxon>
        <taxon>Methylopilaceae</taxon>
        <taxon>Hansschlegelia</taxon>
    </lineage>
</organism>
<evidence type="ECO:0000313" key="3">
    <source>
        <dbReference type="Proteomes" id="UP000289708"/>
    </source>
</evidence>
<dbReference type="InterPro" id="IPR056111">
    <property type="entry name" value="DUF7694"/>
</dbReference>
<proteinExistence type="predicted"/>
<comment type="caution">
    <text evidence="2">The sequence shown here is derived from an EMBL/GenBank/DDBJ whole genome shotgun (WGS) entry which is preliminary data.</text>
</comment>
<dbReference type="Proteomes" id="UP000289708">
    <property type="component" value="Unassembled WGS sequence"/>
</dbReference>
<feature type="domain" description="DUF7694" evidence="1">
    <location>
        <begin position="65"/>
        <end position="125"/>
    </location>
</feature>
<dbReference type="EMBL" id="RYFI01000014">
    <property type="protein sequence ID" value="RXF72077.1"/>
    <property type="molecule type" value="Genomic_DNA"/>
</dbReference>
<dbReference type="RefSeq" id="WP_128778244.1">
    <property type="nucleotide sequence ID" value="NZ_RYFI01000014.1"/>
</dbReference>
<dbReference type="OrthoDB" id="2087742at2"/>
<reference evidence="2 3" key="1">
    <citation type="submission" date="2018-12" db="EMBL/GenBank/DDBJ databases">
        <title>bacterium Hansschlegelia zhihuaiae S113.</title>
        <authorList>
            <person name="He J."/>
        </authorList>
    </citation>
    <scope>NUCLEOTIDE SEQUENCE [LARGE SCALE GENOMIC DNA]</scope>
    <source>
        <strain evidence="2 3">S 113</strain>
    </source>
</reference>
<evidence type="ECO:0000259" key="1">
    <source>
        <dbReference type="Pfam" id="PF24746"/>
    </source>
</evidence>
<sequence length="139" mass="15420">MAAILALLPRQKRRQLLDAEARVRRSGDWGPWVSTEIPYGAAGHGFAAEFRKAHRNGAFAVLERQLTSGVRHFGISSLSGVRPSWWEAQRIKDELAGEAATAIEIYPPRDEIIDGADMFHLWVLTAPLPFGLSNKRSEG</sequence>
<gene>
    <name evidence="2" type="ORF">EK403_14800</name>
</gene>
<dbReference type="AlphaFoldDB" id="A0A4Q0MF33"/>
<dbReference type="Pfam" id="PF24746">
    <property type="entry name" value="DUF7694"/>
    <property type="match status" value="1"/>
</dbReference>